<evidence type="ECO:0000256" key="1">
    <source>
        <dbReference type="SAM" id="MobiDB-lite"/>
    </source>
</evidence>
<sequence>MRDPRICPPSSPPQAEGQPVIFATECDKTPGGRQSGAASPGRRSVASARRARRPFCGSSK</sequence>
<organism evidence="2">
    <name type="scientific">Cupriavidus taiwanensis</name>
    <dbReference type="NCBI Taxonomy" id="164546"/>
    <lineage>
        <taxon>Bacteria</taxon>
        <taxon>Pseudomonadati</taxon>
        <taxon>Pseudomonadota</taxon>
        <taxon>Betaproteobacteria</taxon>
        <taxon>Burkholderiales</taxon>
        <taxon>Burkholderiaceae</taxon>
        <taxon>Cupriavidus</taxon>
    </lineage>
</organism>
<comment type="caution">
    <text evidence="2">The sequence shown here is derived from an EMBL/GenBank/DDBJ whole genome shotgun (WGS) entry which is preliminary data.</text>
</comment>
<protein>
    <submittedName>
        <fullName evidence="2">Uncharacterized protein</fullName>
    </submittedName>
</protein>
<evidence type="ECO:0000313" key="2">
    <source>
        <dbReference type="EMBL" id="SOZ65456.1"/>
    </source>
</evidence>
<dbReference type="Proteomes" id="UP000256952">
    <property type="component" value="Chromosome CBM2613_a"/>
</dbReference>
<gene>
    <name evidence="2" type="ORF">CBM2613_A70067</name>
</gene>
<feature type="region of interest" description="Disordered" evidence="1">
    <location>
        <begin position="25"/>
        <end position="60"/>
    </location>
</feature>
<accession>A0A375E6Q6</accession>
<proteinExistence type="predicted"/>
<dbReference type="AlphaFoldDB" id="A0A375E6Q6"/>
<reference evidence="2" key="1">
    <citation type="submission" date="2018-01" db="EMBL/GenBank/DDBJ databases">
        <authorList>
            <person name="Clerissi C."/>
        </authorList>
    </citation>
    <scope>NUCLEOTIDE SEQUENCE</scope>
    <source>
        <strain evidence="2">Cupriavidus taiwanensis STM 8556</strain>
    </source>
</reference>
<dbReference type="EMBL" id="OFTH01000031">
    <property type="protein sequence ID" value="SOZ65456.1"/>
    <property type="molecule type" value="Genomic_DNA"/>
</dbReference>
<feature type="compositionally biased region" description="Low complexity" evidence="1">
    <location>
        <begin position="35"/>
        <end position="48"/>
    </location>
</feature>
<name>A0A375E6Q6_9BURK</name>